<feature type="compositionally biased region" description="Polar residues" evidence="1">
    <location>
        <begin position="110"/>
        <end position="123"/>
    </location>
</feature>
<dbReference type="OrthoDB" id="4188028at2759"/>
<feature type="compositionally biased region" description="Acidic residues" evidence="1">
    <location>
        <begin position="495"/>
        <end position="508"/>
    </location>
</feature>
<evidence type="ECO:0000313" key="2">
    <source>
        <dbReference type="EMBL" id="CZS99722.1"/>
    </source>
</evidence>
<evidence type="ECO:0000313" key="3">
    <source>
        <dbReference type="Proteomes" id="UP000178912"/>
    </source>
</evidence>
<proteinExistence type="predicted"/>
<feature type="compositionally biased region" description="Low complexity" evidence="1">
    <location>
        <begin position="512"/>
        <end position="523"/>
    </location>
</feature>
<feature type="region of interest" description="Disordered" evidence="1">
    <location>
        <begin position="941"/>
        <end position="1021"/>
    </location>
</feature>
<feature type="compositionally biased region" description="Acidic residues" evidence="1">
    <location>
        <begin position="159"/>
        <end position="174"/>
    </location>
</feature>
<dbReference type="EMBL" id="FJUX01000042">
    <property type="protein sequence ID" value="CZS99722.1"/>
    <property type="molecule type" value="Genomic_DNA"/>
</dbReference>
<keyword evidence="3" id="KW-1185">Reference proteome</keyword>
<feature type="region of interest" description="Disordered" evidence="1">
    <location>
        <begin position="603"/>
        <end position="622"/>
    </location>
</feature>
<feature type="region of interest" description="Disordered" evidence="1">
    <location>
        <begin position="789"/>
        <end position="925"/>
    </location>
</feature>
<feature type="region of interest" description="Disordered" evidence="1">
    <location>
        <begin position="488"/>
        <end position="580"/>
    </location>
</feature>
<organism evidence="2 3">
    <name type="scientific">Rhynchosporium agropyri</name>
    <dbReference type="NCBI Taxonomy" id="914238"/>
    <lineage>
        <taxon>Eukaryota</taxon>
        <taxon>Fungi</taxon>
        <taxon>Dikarya</taxon>
        <taxon>Ascomycota</taxon>
        <taxon>Pezizomycotina</taxon>
        <taxon>Leotiomycetes</taxon>
        <taxon>Helotiales</taxon>
        <taxon>Ploettnerulaceae</taxon>
        <taxon>Rhynchosporium</taxon>
    </lineage>
</organism>
<feature type="compositionally biased region" description="Low complexity" evidence="1">
    <location>
        <begin position="812"/>
        <end position="830"/>
    </location>
</feature>
<feature type="compositionally biased region" description="Basic residues" evidence="1">
    <location>
        <begin position="195"/>
        <end position="205"/>
    </location>
</feature>
<protein>
    <submittedName>
        <fullName evidence="2">Uncharacterized protein</fullName>
    </submittedName>
</protein>
<feature type="region of interest" description="Disordered" evidence="1">
    <location>
        <begin position="1"/>
        <end position="251"/>
    </location>
</feature>
<feature type="compositionally biased region" description="Polar residues" evidence="1">
    <location>
        <begin position="892"/>
        <end position="902"/>
    </location>
</feature>
<feature type="compositionally biased region" description="Polar residues" evidence="1">
    <location>
        <begin position="66"/>
        <end position="76"/>
    </location>
</feature>
<feature type="region of interest" description="Disordered" evidence="1">
    <location>
        <begin position="396"/>
        <end position="416"/>
    </location>
</feature>
<feature type="compositionally biased region" description="Low complexity" evidence="1">
    <location>
        <begin position="89"/>
        <end position="103"/>
    </location>
</feature>
<sequence length="1021" mass="111760">MAPARHETGPPQLDGSDDKTPYGTRASKRKASEITSGPSGPHLAASPPSKLSARAAKSKVGAKKTVTATESEPHQSPTKKRRSSPPNEPELSNSSSSINQTSEVPVVEENSASSGHQNSSQENVEVPEPVTASATPQPEQDASDQPIPEVQIDGPSGSNEDDLDADAEGEDDEEVRLPGEEFIELPNGAPETTRGRGRGRGRGGRGSRGSSRGRGGRGGRVKAAVGGRGAKSAVPSTRGRGRGRGGRRKKVEDHRIDVALKRKVELKAQYKFLAAMQRNALSFLADKSLEMLQKDPLYHESLPEFESVTDQLKETFDENQSQLDTFIELEKALANRKRDYDEYLIEQQYRLQIEEIEEKYEARLMEHAAYVYAAANASNDNVVDFNEIPFSQGEDGRLVKKTSPPTKKVHGTGMPFINPPIAVSNVRSTAGDNDYEQHPANWWQAKSKKEKTAALKTQSDCVAENQRNVGGRKKGGRQALFSAQQEIAEGGESADAPEGEEEAEEQPEDGPSRAVSSGASRGPSRPPTREGSSPDEEPNAGDDIEDSDALPQEPDKYRTSIPRKKIRRDQPAAFNRIVAPTPVIFEEYEIGFAKTHYVKQPDGSLKKLGRDANPNPASGKIYYDQRQGRHNAGKNGPEDLDPQIVAAHKLHPRFGLPLPRSRNPDREELKRPYFKERTDWGAEWQPTDPVMFIHHNADGTKSISRTSRSEWKWRAQRAFDQIPVSRKMANLLAASGDLHSRPATPLTPEPPQFIAKDLIDAIETAAETQKEDEKRAAEEARVQATRPIQQQMISPNRPPQTPMFTSPSAKVQSPSGYQLQQQQPGISSHQPMPPPTRTGYDPVRDIYVTPYAQQRALPPPPPPQVSHATYNNGGGNLSELADAAYHYGGGSNTNDQHTQNMSPPGPPPQAYQPGNPLSAPPGHFQMQEPLHQMNINMTTHMGPGMGVFGPQAMYQSHAHTSPYGPPSPPPQQQQQSPRSAGGPGSRRATRELRPAPPASRALQPHPPPPNQQQYRGYGSYQ</sequence>
<evidence type="ECO:0000256" key="1">
    <source>
        <dbReference type="SAM" id="MobiDB-lite"/>
    </source>
</evidence>
<dbReference type="AlphaFoldDB" id="A0A1E1KNY5"/>
<accession>A0A1E1KNY5</accession>
<dbReference type="Proteomes" id="UP000178912">
    <property type="component" value="Unassembled WGS sequence"/>
</dbReference>
<gene>
    <name evidence="2" type="ORF">RAG0_08024</name>
</gene>
<feature type="compositionally biased region" description="Polar residues" evidence="1">
    <location>
        <begin position="802"/>
        <end position="811"/>
    </location>
</feature>
<feature type="compositionally biased region" description="Low complexity" evidence="1">
    <location>
        <begin position="221"/>
        <end position="233"/>
    </location>
</feature>
<reference evidence="3" key="1">
    <citation type="submission" date="2016-03" db="EMBL/GenBank/DDBJ databases">
        <authorList>
            <person name="Guldener U."/>
        </authorList>
    </citation>
    <scope>NUCLEOTIDE SEQUENCE [LARGE SCALE GENOMIC DNA]</scope>
    <source>
        <strain evidence="3">04CH-RAC-A.6.1</strain>
    </source>
</reference>
<feature type="compositionally biased region" description="Acidic residues" evidence="1">
    <location>
        <begin position="533"/>
        <end position="548"/>
    </location>
</feature>
<name>A0A1E1KNY5_9HELO</name>
<feature type="compositionally biased region" description="Basic residues" evidence="1">
    <location>
        <begin position="239"/>
        <end position="249"/>
    </location>
</feature>